<proteinExistence type="predicted"/>
<evidence type="ECO:0000313" key="3">
    <source>
        <dbReference type="Proteomes" id="UP000054567"/>
    </source>
</evidence>
<organism evidence="2 3">
    <name type="scientific">Coccidioides posadasii RMSCC 3488</name>
    <dbReference type="NCBI Taxonomy" id="454284"/>
    <lineage>
        <taxon>Eukaryota</taxon>
        <taxon>Fungi</taxon>
        <taxon>Dikarya</taxon>
        <taxon>Ascomycota</taxon>
        <taxon>Pezizomycotina</taxon>
        <taxon>Eurotiomycetes</taxon>
        <taxon>Eurotiomycetidae</taxon>
        <taxon>Onygenales</taxon>
        <taxon>Onygenaceae</taxon>
        <taxon>Coccidioides</taxon>
    </lineage>
</organism>
<dbReference type="EMBL" id="DS268112">
    <property type="protein sequence ID" value="KMM70985.1"/>
    <property type="molecule type" value="Genomic_DNA"/>
</dbReference>
<evidence type="ECO:0000256" key="1">
    <source>
        <dbReference type="SAM" id="MobiDB-lite"/>
    </source>
</evidence>
<feature type="region of interest" description="Disordered" evidence="1">
    <location>
        <begin position="27"/>
        <end position="66"/>
    </location>
</feature>
<evidence type="ECO:0000313" key="2">
    <source>
        <dbReference type="EMBL" id="KMM70985.1"/>
    </source>
</evidence>
<feature type="compositionally biased region" description="Low complexity" evidence="1">
    <location>
        <begin position="46"/>
        <end position="59"/>
    </location>
</feature>
<dbReference type="AlphaFoldDB" id="A0A0J6FNH6"/>
<reference evidence="3" key="3">
    <citation type="journal article" date="2010" name="Genome Res.">
        <title>Population genomic sequencing of Coccidioides fungi reveals recent hybridization and transposon control.</title>
        <authorList>
            <person name="Neafsey D.E."/>
            <person name="Barker B.M."/>
            <person name="Sharpton T.J."/>
            <person name="Stajich J.E."/>
            <person name="Park D.J."/>
            <person name="Whiston E."/>
            <person name="Hung C.-Y."/>
            <person name="McMahan C."/>
            <person name="White J."/>
            <person name="Sykes S."/>
            <person name="Heiman D."/>
            <person name="Young S."/>
            <person name="Zeng Q."/>
            <person name="Abouelleil A."/>
            <person name="Aftuck L."/>
            <person name="Bessette D."/>
            <person name="Brown A."/>
            <person name="FitzGerald M."/>
            <person name="Lui A."/>
            <person name="Macdonald J.P."/>
            <person name="Priest M."/>
            <person name="Orbach M.J."/>
            <person name="Galgiani J.N."/>
            <person name="Kirkland T.N."/>
            <person name="Cole G.T."/>
            <person name="Birren B.W."/>
            <person name="Henn M.R."/>
            <person name="Taylor J.W."/>
            <person name="Rounsley S.D."/>
        </authorList>
    </citation>
    <scope>NUCLEOTIDE SEQUENCE [LARGE SCALE GENOMIC DNA]</scope>
    <source>
        <strain evidence="3">RMSCC 3488</strain>
    </source>
</reference>
<reference evidence="3" key="2">
    <citation type="journal article" date="2009" name="Genome Res.">
        <title>Comparative genomic analyses of the human fungal pathogens Coccidioides and their relatives.</title>
        <authorList>
            <person name="Sharpton T.J."/>
            <person name="Stajich J.E."/>
            <person name="Rounsley S.D."/>
            <person name="Gardner M.J."/>
            <person name="Wortman J.R."/>
            <person name="Jordar V.S."/>
            <person name="Maiti R."/>
            <person name="Kodira C.D."/>
            <person name="Neafsey D.E."/>
            <person name="Zeng Q."/>
            <person name="Hung C.-Y."/>
            <person name="McMahan C."/>
            <person name="Muszewska A."/>
            <person name="Grynberg M."/>
            <person name="Mandel M.A."/>
            <person name="Kellner E.M."/>
            <person name="Barker B.M."/>
            <person name="Galgiani J.N."/>
            <person name="Orbach M.J."/>
            <person name="Kirkland T.N."/>
            <person name="Cole G.T."/>
            <person name="Henn M.R."/>
            <person name="Birren B.W."/>
            <person name="Taylor J.W."/>
        </authorList>
    </citation>
    <scope>NUCLEOTIDE SEQUENCE [LARGE SCALE GENOMIC DNA]</scope>
    <source>
        <strain evidence="3">RMSCC 3488</strain>
    </source>
</reference>
<name>A0A0J6FNH6_COCPO</name>
<dbReference type="Proteomes" id="UP000054567">
    <property type="component" value="Unassembled WGS sequence"/>
</dbReference>
<sequence length="127" mass="13845">MPKSIRTFTKRRSLCDVSTLQGAEHWKAPAEAPDAKHWGLTSQGQPGSTKSLPPSLSTPTDERRLRAEHQENIVCTVPDPALSRHPSTPTPLLGTVDRDDAQTDELQPIPAFPPVCGGSVTPHWRPP</sequence>
<feature type="compositionally biased region" description="Basic and acidic residues" evidence="1">
    <location>
        <begin position="27"/>
        <end position="37"/>
    </location>
</feature>
<accession>A0A0J6FNH6</accession>
<dbReference type="VEuPathDB" id="FungiDB:CPAG_07292"/>
<protein>
    <submittedName>
        <fullName evidence="2">Uncharacterized protein</fullName>
    </submittedName>
</protein>
<feature type="region of interest" description="Disordered" evidence="1">
    <location>
        <begin position="78"/>
        <end position="127"/>
    </location>
</feature>
<reference evidence="2 3" key="1">
    <citation type="submission" date="2007-06" db="EMBL/GenBank/DDBJ databases">
        <title>The Genome Sequence of Coccidioides posadasii RMSCC_3488.</title>
        <authorList>
            <consortium name="Coccidioides Genome Resources Consortium"/>
            <consortium name="The Broad Institute Genome Sequencing Platform"/>
            <person name="Henn M.R."/>
            <person name="Sykes S."/>
            <person name="Young S."/>
            <person name="Jaffe D."/>
            <person name="Berlin A."/>
            <person name="Alvarez P."/>
            <person name="Butler J."/>
            <person name="Gnerre S."/>
            <person name="Grabherr M."/>
            <person name="Mauceli E."/>
            <person name="Brockman W."/>
            <person name="Kodira C."/>
            <person name="Alvarado L."/>
            <person name="Zeng Q."/>
            <person name="Crawford M."/>
            <person name="Antoine C."/>
            <person name="Devon K."/>
            <person name="Galgiani J."/>
            <person name="Orsborn K."/>
            <person name="Lewis M.L."/>
            <person name="Nusbaum C."/>
            <person name="Galagan J."/>
            <person name="Birren B."/>
        </authorList>
    </citation>
    <scope>NUCLEOTIDE SEQUENCE [LARGE SCALE GENOMIC DNA]</scope>
    <source>
        <strain evidence="2 3">RMSCC 3488</strain>
    </source>
</reference>
<gene>
    <name evidence="2" type="ORF">CPAG_07292</name>
</gene>